<protein>
    <recommendedName>
        <fullName evidence="3">NB-ARC domain-containing protein</fullName>
    </recommendedName>
</protein>
<dbReference type="AlphaFoldDB" id="A0A2G2ZAY3"/>
<dbReference type="EMBL" id="AYRZ02000006">
    <property type="protein sequence ID" value="PHT79163.1"/>
    <property type="molecule type" value="Genomic_DNA"/>
</dbReference>
<dbReference type="Proteomes" id="UP000222542">
    <property type="component" value="Unassembled WGS sequence"/>
</dbReference>
<evidence type="ECO:0008006" key="3">
    <source>
        <dbReference type="Google" id="ProtNLM"/>
    </source>
</evidence>
<dbReference type="Gene3D" id="3.40.50.300">
    <property type="entry name" value="P-loop containing nucleotide triphosphate hydrolases"/>
    <property type="match status" value="1"/>
</dbReference>
<sequence length="151" mass="16975">MATLPTEFSSYSGSNLRPLIKGEVAPVSTVTQPMLVVFILLGYGEYVAQGRHLWLEQFLMRSLINLKGLVFLQILLKFQRGMIRKGPKHLPKKLLSQILRQQSLNIASSNEGMSSALRFKRVLIVLDDVDNDNQLKDVAGLVMGVGYHYNM</sequence>
<name>A0A2G2ZAY3_CAPAN</name>
<evidence type="ECO:0000313" key="2">
    <source>
        <dbReference type="Proteomes" id="UP000222542"/>
    </source>
</evidence>
<evidence type="ECO:0000313" key="1">
    <source>
        <dbReference type="EMBL" id="PHT79163.1"/>
    </source>
</evidence>
<organism evidence="1 2">
    <name type="scientific">Capsicum annuum</name>
    <name type="common">Capsicum pepper</name>
    <dbReference type="NCBI Taxonomy" id="4072"/>
    <lineage>
        <taxon>Eukaryota</taxon>
        <taxon>Viridiplantae</taxon>
        <taxon>Streptophyta</taxon>
        <taxon>Embryophyta</taxon>
        <taxon>Tracheophyta</taxon>
        <taxon>Spermatophyta</taxon>
        <taxon>Magnoliopsida</taxon>
        <taxon>eudicotyledons</taxon>
        <taxon>Gunneridae</taxon>
        <taxon>Pentapetalae</taxon>
        <taxon>asterids</taxon>
        <taxon>lamiids</taxon>
        <taxon>Solanales</taxon>
        <taxon>Solanaceae</taxon>
        <taxon>Solanoideae</taxon>
        <taxon>Capsiceae</taxon>
        <taxon>Capsicum</taxon>
    </lineage>
</organism>
<accession>A0A2G2ZAY3</accession>
<comment type="caution">
    <text evidence="1">The sequence shown here is derived from an EMBL/GenBank/DDBJ whole genome shotgun (WGS) entry which is preliminary data.</text>
</comment>
<gene>
    <name evidence="1" type="ORF">T459_17215</name>
</gene>
<reference evidence="1 2" key="2">
    <citation type="journal article" date="2017" name="Genome Biol.">
        <title>New reference genome sequences of hot pepper reveal the massive evolution of plant disease-resistance genes by retroduplication.</title>
        <authorList>
            <person name="Kim S."/>
            <person name="Park J."/>
            <person name="Yeom S.I."/>
            <person name="Kim Y.M."/>
            <person name="Seo E."/>
            <person name="Kim K.T."/>
            <person name="Kim M.S."/>
            <person name="Lee J.M."/>
            <person name="Cheong K."/>
            <person name="Shin H.S."/>
            <person name="Kim S.B."/>
            <person name="Han K."/>
            <person name="Lee J."/>
            <person name="Park M."/>
            <person name="Lee H.A."/>
            <person name="Lee H.Y."/>
            <person name="Lee Y."/>
            <person name="Oh S."/>
            <person name="Lee J.H."/>
            <person name="Choi E."/>
            <person name="Choi E."/>
            <person name="Lee S.E."/>
            <person name="Jeon J."/>
            <person name="Kim H."/>
            <person name="Choi G."/>
            <person name="Song H."/>
            <person name="Lee J."/>
            <person name="Lee S.C."/>
            <person name="Kwon J.K."/>
            <person name="Lee H.Y."/>
            <person name="Koo N."/>
            <person name="Hong Y."/>
            <person name="Kim R.W."/>
            <person name="Kang W.H."/>
            <person name="Huh J.H."/>
            <person name="Kang B.C."/>
            <person name="Yang T.J."/>
            <person name="Lee Y.H."/>
            <person name="Bennetzen J.L."/>
            <person name="Choi D."/>
        </authorList>
    </citation>
    <scope>NUCLEOTIDE SEQUENCE [LARGE SCALE GENOMIC DNA]</scope>
    <source>
        <strain evidence="2">cv. CM334</strain>
    </source>
</reference>
<reference evidence="1 2" key="1">
    <citation type="journal article" date="2014" name="Nat. Genet.">
        <title>Genome sequence of the hot pepper provides insights into the evolution of pungency in Capsicum species.</title>
        <authorList>
            <person name="Kim S."/>
            <person name="Park M."/>
            <person name="Yeom S.I."/>
            <person name="Kim Y.M."/>
            <person name="Lee J.M."/>
            <person name="Lee H.A."/>
            <person name="Seo E."/>
            <person name="Choi J."/>
            <person name="Cheong K."/>
            <person name="Kim K.T."/>
            <person name="Jung K."/>
            <person name="Lee G.W."/>
            <person name="Oh S.K."/>
            <person name="Bae C."/>
            <person name="Kim S.B."/>
            <person name="Lee H.Y."/>
            <person name="Kim S.Y."/>
            <person name="Kim M.S."/>
            <person name="Kang B.C."/>
            <person name="Jo Y.D."/>
            <person name="Yang H.B."/>
            <person name="Jeong H.J."/>
            <person name="Kang W.H."/>
            <person name="Kwon J.K."/>
            <person name="Shin C."/>
            <person name="Lim J.Y."/>
            <person name="Park J.H."/>
            <person name="Huh J.H."/>
            <person name="Kim J.S."/>
            <person name="Kim B.D."/>
            <person name="Cohen O."/>
            <person name="Paran I."/>
            <person name="Suh M.C."/>
            <person name="Lee S.B."/>
            <person name="Kim Y.K."/>
            <person name="Shin Y."/>
            <person name="Noh S.J."/>
            <person name="Park J."/>
            <person name="Seo Y.S."/>
            <person name="Kwon S.Y."/>
            <person name="Kim H.A."/>
            <person name="Park J.M."/>
            <person name="Kim H.J."/>
            <person name="Choi S.B."/>
            <person name="Bosland P.W."/>
            <person name="Reeves G."/>
            <person name="Jo S.H."/>
            <person name="Lee B.W."/>
            <person name="Cho H.T."/>
            <person name="Choi H.S."/>
            <person name="Lee M.S."/>
            <person name="Yu Y."/>
            <person name="Do Choi Y."/>
            <person name="Park B.S."/>
            <person name="van Deynze A."/>
            <person name="Ashrafi H."/>
            <person name="Hill T."/>
            <person name="Kim W.T."/>
            <person name="Pai H.S."/>
            <person name="Ahn H.K."/>
            <person name="Yeam I."/>
            <person name="Giovannoni J.J."/>
            <person name="Rose J.K."/>
            <person name="Sorensen I."/>
            <person name="Lee S.J."/>
            <person name="Kim R.W."/>
            <person name="Choi I.Y."/>
            <person name="Choi B.S."/>
            <person name="Lim J.S."/>
            <person name="Lee Y.H."/>
            <person name="Choi D."/>
        </authorList>
    </citation>
    <scope>NUCLEOTIDE SEQUENCE [LARGE SCALE GENOMIC DNA]</scope>
    <source>
        <strain evidence="2">cv. CM334</strain>
    </source>
</reference>
<proteinExistence type="predicted"/>
<dbReference type="Gramene" id="PHT79163">
    <property type="protein sequence ID" value="PHT79163"/>
    <property type="gene ID" value="T459_17215"/>
</dbReference>
<keyword evidence="2" id="KW-1185">Reference proteome</keyword>
<dbReference type="InterPro" id="IPR027417">
    <property type="entry name" value="P-loop_NTPase"/>
</dbReference>